<dbReference type="Proteomes" id="UP000053732">
    <property type="component" value="Unassembled WGS sequence"/>
</dbReference>
<dbReference type="CDD" id="cd12148">
    <property type="entry name" value="fungal_TF_MHR"/>
    <property type="match status" value="1"/>
</dbReference>
<keyword evidence="2" id="KW-1185">Reference proteome</keyword>
<proteinExistence type="predicted"/>
<gene>
    <name evidence="1" type="ORF">PCAMFM013_S009g000500</name>
</gene>
<dbReference type="EMBL" id="HG793142">
    <property type="protein sequence ID" value="CRL23560.1"/>
    <property type="molecule type" value="Genomic_DNA"/>
</dbReference>
<protein>
    <submittedName>
        <fullName evidence="1">Str. FM013</fullName>
    </submittedName>
</protein>
<dbReference type="AlphaFoldDB" id="A0A0G4PB92"/>
<accession>A0A0G4PB92</accession>
<evidence type="ECO:0000313" key="2">
    <source>
        <dbReference type="Proteomes" id="UP000053732"/>
    </source>
</evidence>
<name>A0A0G4PB92_PENC3</name>
<evidence type="ECO:0000313" key="1">
    <source>
        <dbReference type="EMBL" id="CRL23560.1"/>
    </source>
</evidence>
<reference evidence="1 2" key="1">
    <citation type="journal article" date="2014" name="Nat. Commun.">
        <title>Multiple recent horizontal transfers of a large genomic region in cheese making fungi.</title>
        <authorList>
            <person name="Cheeseman K."/>
            <person name="Ropars J."/>
            <person name="Renault P."/>
            <person name="Dupont J."/>
            <person name="Gouzy J."/>
            <person name="Branca A."/>
            <person name="Abraham A.L."/>
            <person name="Ceppi M."/>
            <person name="Conseiller E."/>
            <person name="Debuchy R."/>
            <person name="Malagnac F."/>
            <person name="Goarin A."/>
            <person name="Silar P."/>
            <person name="Lacoste S."/>
            <person name="Sallet E."/>
            <person name="Bensimon A."/>
            <person name="Giraud T."/>
            <person name="Brygoo Y."/>
        </authorList>
    </citation>
    <scope>NUCLEOTIDE SEQUENCE [LARGE SCALE GENOMIC DNA]</scope>
    <source>
        <strain evidence="2">FM 013</strain>
    </source>
</reference>
<organism evidence="1 2">
    <name type="scientific">Penicillium camemberti (strain FM 013)</name>
    <dbReference type="NCBI Taxonomy" id="1429867"/>
    <lineage>
        <taxon>Eukaryota</taxon>
        <taxon>Fungi</taxon>
        <taxon>Dikarya</taxon>
        <taxon>Ascomycota</taxon>
        <taxon>Pezizomycotina</taxon>
        <taxon>Eurotiomycetes</taxon>
        <taxon>Eurotiomycetidae</taxon>
        <taxon>Eurotiales</taxon>
        <taxon>Aspergillaceae</taxon>
        <taxon>Penicillium</taxon>
    </lineage>
</organism>
<dbReference type="STRING" id="1429867.A0A0G4PB92"/>
<sequence>MLVEQYFINIHPLRGCAFIYRPSFLQRLDGEISNHQNHALLHVICALGAQLILEIVDRVTIESLMATVLLYDHAVRLGNFSNAFILSGLTIRMTQVLQINLEYNTDILCQDTDNGLLVIVK</sequence>